<dbReference type="Gene3D" id="1.10.10.2200">
    <property type="match status" value="1"/>
</dbReference>
<evidence type="ECO:0000256" key="2">
    <source>
        <dbReference type="ARBA" id="ARBA00022527"/>
    </source>
</evidence>
<dbReference type="Pfam" id="PF23598">
    <property type="entry name" value="LRR_14"/>
    <property type="match status" value="3"/>
</dbReference>
<dbReference type="SMART" id="SM00369">
    <property type="entry name" value="LRR_TYP"/>
    <property type="match status" value="17"/>
</dbReference>
<dbReference type="InterPro" id="IPR057263">
    <property type="entry name" value="COR-B"/>
</dbReference>
<dbReference type="GO" id="GO:0004674">
    <property type="term" value="F:protein serine/threonine kinase activity"/>
    <property type="evidence" value="ECO:0007669"/>
    <property type="project" value="UniProtKB-KW"/>
</dbReference>
<dbReference type="GO" id="GO:0005525">
    <property type="term" value="F:GTP binding"/>
    <property type="evidence" value="ECO:0007669"/>
    <property type="project" value="InterPro"/>
</dbReference>
<evidence type="ECO:0000256" key="7">
    <source>
        <dbReference type="ARBA" id="ARBA00022777"/>
    </source>
</evidence>
<evidence type="ECO:0000259" key="12">
    <source>
        <dbReference type="PROSITE" id="PS51424"/>
    </source>
</evidence>
<dbReference type="InterPro" id="IPR032171">
    <property type="entry name" value="COR-A"/>
</dbReference>
<dbReference type="PROSITE" id="PS51424">
    <property type="entry name" value="ROC"/>
    <property type="match status" value="1"/>
</dbReference>
<dbReference type="GO" id="GO:0005524">
    <property type="term" value="F:ATP binding"/>
    <property type="evidence" value="ECO:0007669"/>
    <property type="project" value="UniProtKB-KW"/>
</dbReference>
<name>I2Q1C0_9BACT</name>
<keyword evidence="6" id="KW-0547">Nucleotide-binding</keyword>
<evidence type="ECO:0000256" key="11">
    <source>
        <dbReference type="ARBA" id="ARBA00048679"/>
    </source>
</evidence>
<reference evidence="13" key="1">
    <citation type="submission" date="2011-11" db="EMBL/GenBank/DDBJ databases">
        <title>Improved High-Quality Draft sequence of Desulfovibrio sp. U5L.</title>
        <authorList>
            <consortium name="US DOE Joint Genome Institute"/>
            <person name="Lucas S."/>
            <person name="Han J."/>
            <person name="Lapidus A."/>
            <person name="Cheng J.-F."/>
            <person name="Goodwin L."/>
            <person name="Pitluck S."/>
            <person name="Peters L."/>
            <person name="Ovchinnikova G."/>
            <person name="Held B."/>
            <person name="Detter J.C."/>
            <person name="Han C."/>
            <person name="Tapia R."/>
            <person name="Land M."/>
            <person name="Hauser L."/>
            <person name="Kyrpides N."/>
            <person name="Ivanova N."/>
            <person name="Pagani I."/>
            <person name="Gabster J."/>
            <person name="Walker C."/>
            <person name="Stolyar S."/>
            <person name="Stahl D."/>
            <person name="Arkin A."/>
            <person name="Dehal P."/>
            <person name="Hazen T."/>
            <person name="Woyke T."/>
        </authorList>
    </citation>
    <scope>NUCLEOTIDE SEQUENCE [LARGE SCALE GENOMIC DNA]</scope>
    <source>
        <strain evidence="13">U5L</strain>
    </source>
</reference>
<dbReference type="STRING" id="596152.DesU5LDRAFT_1901"/>
<dbReference type="HOGENOM" id="CLU_006878_1_0_7"/>
<dbReference type="GO" id="GO:0005737">
    <property type="term" value="C:cytoplasm"/>
    <property type="evidence" value="ECO:0007669"/>
    <property type="project" value="TreeGrafter"/>
</dbReference>
<dbReference type="SMART" id="SM00177">
    <property type="entry name" value="ARF"/>
    <property type="match status" value="1"/>
</dbReference>
<keyword evidence="9" id="KW-0342">GTP-binding</keyword>
<organism evidence="13">
    <name type="scientific">Desulfovibrio sp. U5L</name>
    <dbReference type="NCBI Taxonomy" id="596152"/>
    <lineage>
        <taxon>Bacteria</taxon>
        <taxon>Pseudomonadati</taxon>
        <taxon>Thermodesulfobacteriota</taxon>
        <taxon>Desulfovibrionia</taxon>
        <taxon>Desulfovibrionales</taxon>
        <taxon>Desulfovibrionaceae</taxon>
        <taxon>Desulfovibrio</taxon>
    </lineage>
</organism>
<dbReference type="AlphaFoldDB" id="I2Q1C0"/>
<dbReference type="SMART" id="SM00175">
    <property type="entry name" value="RAB"/>
    <property type="match status" value="1"/>
</dbReference>
<dbReference type="Pfam" id="PF13855">
    <property type="entry name" value="LRR_8"/>
    <property type="match status" value="1"/>
</dbReference>
<dbReference type="SUPFAM" id="SSF52540">
    <property type="entry name" value="P-loop containing nucleoside triphosphate hydrolases"/>
    <property type="match status" value="1"/>
</dbReference>
<protein>
    <recommendedName>
        <fullName evidence="1">non-specific serine/threonine protein kinase</fullName>
        <ecNumber evidence="1">2.7.11.1</ecNumber>
    </recommendedName>
</protein>
<feature type="domain" description="Roc" evidence="12">
    <location>
        <begin position="669"/>
        <end position="840"/>
    </location>
</feature>
<evidence type="ECO:0000256" key="3">
    <source>
        <dbReference type="ARBA" id="ARBA00022614"/>
    </source>
</evidence>
<dbReference type="InterPro" id="IPR032675">
    <property type="entry name" value="LRR_dom_sf"/>
</dbReference>
<evidence type="ECO:0000256" key="9">
    <source>
        <dbReference type="ARBA" id="ARBA00023134"/>
    </source>
</evidence>
<dbReference type="Gene3D" id="3.80.10.10">
    <property type="entry name" value="Ribonuclease Inhibitor"/>
    <property type="match status" value="4"/>
</dbReference>
<keyword evidence="4" id="KW-0808">Transferase</keyword>
<keyword evidence="3" id="KW-0433">Leucine-rich repeat</keyword>
<evidence type="ECO:0000256" key="10">
    <source>
        <dbReference type="ARBA" id="ARBA00047899"/>
    </source>
</evidence>
<dbReference type="InterPro" id="IPR036388">
    <property type="entry name" value="WH-like_DNA-bd_sf"/>
</dbReference>
<dbReference type="Gene3D" id="3.40.50.300">
    <property type="entry name" value="P-loop containing nucleotide triphosphate hydrolases"/>
    <property type="match status" value="1"/>
</dbReference>
<keyword evidence="7" id="KW-0418">Kinase</keyword>
<dbReference type="SMART" id="SM00364">
    <property type="entry name" value="LRR_BAC"/>
    <property type="match status" value="24"/>
</dbReference>
<dbReference type="InterPro" id="IPR020859">
    <property type="entry name" value="ROC"/>
</dbReference>
<dbReference type="PANTHER" id="PTHR48051">
    <property type="match status" value="1"/>
</dbReference>
<dbReference type="eggNOG" id="COG1100">
    <property type="taxonomic scope" value="Bacteria"/>
</dbReference>
<evidence type="ECO:0000313" key="13">
    <source>
        <dbReference type="EMBL" id="EIG53576.1"/>
    </source>
</evidence>
<dbReference type="PROSITE" id="PS51419">
    <property type="entry name" value="RAB"/>
    <property type="match status" value="1"/>
</dbReference>
<dbReference type="Gene3D" id="1.10.10.10">
    <property type="entry name" value="Winged helix-like DNA-binding domain superfamily/Winged helix DNA-binding domain"/>
    <property type="match status" value="1"/>
</dbReference>
<gene>
    <name evidence="13" type="ORF">DesU5LDRAFT_1901</name>
</gene>
<dbReference type="PANTHER" id="PTHR48051:SF54">
    <property type="entry name" value="LEUCINE-RICH REPEAT-CONTAINING PROTEIN"/>
    <property type="match status" value="1"/>
</dbReference>
<dbReference type="eggNOG" id="COG4886">
    <property type="taxonomic scope" value="Bacteria"/>
</dbReference>
<dbReference type="Pfam" id="PF16095">
    <property type="entry name" value="COR-A"/>
    <property type="match status" value="1"/>
</dbReference>
<dbReference type="EMBL" id="JH600068">
    <property type="protein sequence ID" value="EIG53576.1"/>
    <property type="molecule type" value="Genomic_DNA"/>
</dbReference>
<dbReference type="Gene3D" id="3.30.310.200">
    <property type="match status" value="1"/>
</dbReference>
<dbReference type="NCBIfam" id="TIGR00231">
    <property type="entry name" value="small_GTP"/>
    <property type="match status" value="1"/>
</dbReference>
<sequence length="1279" mass="142577">MTNHQDKWDFIKIQDDVIKLTVGKKIREFLTLAKQEKWSCLDLSALELSFLPLDLPPLTNLKSLTIASNPITILPKWLECLTGLETLNISGTSLKKLPEFIGELVGLQSLYVSRTALTTLPNSIRQLSNLRRLDISFSGFINLPDSIGEMPNLQDLNVSSTDLTTLPASIGQLTRLQHLDVSSTGLTSLPDSIGQLSMLKHLDVSGTDLATLPDSIGQLTNLKHLDVSSTSLNTLPDSIGQLSSLQHLDVSGTSLQTLPDSIGQLSSLQHLDVSGTRLQILPDSIVQLSSLQHLDVSDTSINNLPDSIGQLSNLQHLDVSDTSLNTLPDSIGQLSNLQHLEVSDASLNTLPETIWRLSSLQDLNLSGTGLTTLPEALCQLSSLQDLNLSGTGLTTLPEAICQLNSLQDLNLSGTGLTTLPEAICQLNSLQDLNLSGTGLTTLPEAICQLNSLQDLNLSGTGLTTLPGAICQLNSLQDLNLSGTGLTTLPETIGQLTNLNNLMASNTALTTLPDTLGQLSNLEFLNISNTSLVTLPDSIGLLSHLQILFVSDTDLVTLPESIGQLTSLEILNVSNTGLTSLPESIGRLTNLQILNVSNTDLTSLPESIGQLKSLIKLNVSNTGLTSLPMSIRQLLLLRQLTVTATKLPIPPEIIESSDPEKLLSYFYKKREEQLNEAKLLLVGQGGVGKTSLVRRLKGSNFNPEESKTEGIRIEPWNVETGRGNVKLNVWDFGGQEIMHATHQFFMTNRSLYLLVWDSRQEDRYGLIDYWLELIRSFGKNSPIIIVMNKHDVGKQEIDEASIVRKYPMNVLDRSHFLAVSCLTGAGIKELQEKIKTILEGMDHVYTPWPTDWFKIKGCLEDLQKKTPHLKYKDFIDICKQNNVIKGADQEALIRFLHDLGTVICFRDDPKLYANTVLDPYWITDGVYSIINSKIITINKGLFEPDDLQDILPSEKYPLVDQKYILAMMQKFELCFRVNKNQYLIPELLPKQEPEYLSFPVKAPCVYVYSYNILPSSVISRFIVRLRKYIYDDKYWKTGVVLSFKEKKVKALVRADLTGKFLEILMEPANGSSARIVLNVILCHLHKIHESITSLKASGKIPLSNHPEVLLDHENLTDMLRNKMEKYIPQGYKNIVVVREQLEKVELSTNDEFKKLLNMFDKSLFNFNNSNKKITFKTEDIINGLVKNTQFATLKQIHIDWHLKPELLSKSKSAQNKKIYFEILKSHFLGKESENQVQVKRKSYDVLEKEILTLIESPFSESLPLELLKKFGLPYNPSIIS</sequence>
<proteinExistence type="predicted"/>
<dbReference type="InterPro" id="IPR001611">
    <property type="entry name" value="Leu-rich_rpt"/>
</dbReference>
<evidence type="ECO:0000256" key="1">
    <source>
        <dbReference type="ARBA" id="ARBA00012513"/>
    </source>
</evidence>
<dbReference type="EC" id="2.7.11.1" evidence="1"/>
<dbReference type="InterPro" id="IPR003591">
    <property type="entry name" value="Leu-rich_rpt_typical-subtyp"/>
</dbReference>
<dbReference type="InterPro" id="IPR050216">
    <property type="entry name" value="LRR_domain-containing"/>
</dbReference>
<dbReference type="InterPro" id="IPR055414">
    <property type="entry name" value="LRR_R13L4/SHOC2-like"/>
</dbReference>
<dbReference type="Pfam" id="PF25497">
    <property type="entry name" value="COR-B"/>
    <property type="match status" value="1"/>
</dbReference>
<evidence type="ECO:0000256" key="5">
    <source>
        <dbReference type="ARBA" id="ARBA00022737"/>
    </source>
</evidence>
<dbReference type="InterPro" id="IPR027417">
    <property type="entry name" value="P-loop_NTPase"/>
</dbReference>
<evidence type="ECO:0000256" key="8">
    <source>
        <dbReference type="ARBA" id="ARBA00022840"/>
    </source>
</evidence>
<evidence type="ECO:0000256" key="6">
    <source>
        <dbReference type="ARBA" id="ARBA00022741"/>
    </source>
</evidence>
<dbReference type="SUPFAM" id="SSF52058">
    <property type="entry name" value="L domain-like"/>
    <property type="match status" value="3"/>
</dbReference>
<keyword evidence="5" id="KW-0677">Repeat</keyword>
<dbReference type="InterPro" id="IPR005225">
    <property type="entry name" value="Small_GTP-bd"/>
</dbReference>
<comment type="catalytic activity">
    <reaction evidence="11">
        <text>L-seryl-[protein] + ATP = O-phospho-L-seryl-[protein] + ADP + H(+)</text>
        <dbReference type="Rhea" id="RHEA:17989"/>
        <dbReference type="Rhea" id="RHEA-COMP:9863"/>
        <dbReference type="Rhea" id="RHEA-COMP:11604"/>
        <dbReference type="ChEBI" id="CHEBI:15378"/>
        <dbReference type="ChEBI" id="CHEBI:29999"/>
        <dbReference type="ChEBI" id="CHEBI:30616"/>
        <dbReference type="ChEBI" id="CHEBI:83421"/>
        <dbReference type="ChEBI" id="CHEBI:456216"/>
        <dbReference type="EC" id="2.7.11.1"/>
    </reaction>
</comment>
<keyword evidence="8" id="KW-0067">ATP-binding</keyword>
<dbReference type="PRINTS" id="PR00449">
    <property type="entry name" value="RASTRNSFRMNG"/>
</dbReference>
<comment type="catalytic activity">
    <reaction evidence="10">
        <text>L-threonyl-[protein] + ATP = O-phospho-L-threonyl-[protein] + ADP + H(+)</text>
        <dbReference type="Rhea" id="RHEA:46608"/>
        <dbReference type="Rhea" id="RHEA-COMP:11060"/>
        <dbReference type="Rhea" id="RHEA-COMP:11605"/>
        <dbReference type="ChEBI" id="CHEBI:15378"/>
        <dbReference type="ChEBI" id="CHEBI:30013"/>
        <dbReference type="ChEBI" id="CHEBI:30616"/>
        <dbReference type="ChEBI" id="CHEBI:61977"/>
        <dbReference type="ChEBI" id="CHEBI:456216"/>
        <dbReference type="EC" id="2.7.11.1"/>
    </reaction>
</comment>
<evidence type="ECO:0000256" key="4">
    <source>
        <dbReference type="ARBA" id="ARBA00022679"/>
    </source>
</evidence>
<keyword evidence="2" id="KW-0723">Serine/threonine-protein kinase</keyword>
<accession>I2Q1C0</accession>
<dbReference type="Pfam" id="PF08477">
    <property type="entry name" value="Roc"/>
    <property type="match status" value="1"/>
</dbReference>